<dbReference type="EMBL" id="MAAO01000007">
    <property type="protein sequence ID" value="OUR95656.1"/>
    <property type="molecule type" value="Genomic_DNA"/>
</dbReference>
<evidence type="ECO:0000313" key="2">
    <source>
        <dbReference type="EMBL" id="OUR95656.1"/>
    </source>
</evidence>
<organism evidence="2 3">
    <name type="scientific">Halobacteriovorax marinus</name>
    <dbReference type="NCBI Taxonomy" id="97084"/>
    <lineage>
        <taxon>Bacteria</taxon>
        <taxon>Pseudomonadati</taxon>
        <taxon>Bdellovibrionota</taxon>
        <taxon>Bacteriovoracia</taxon>
        <taxon>Bacteriovoracales</taxon>
        <taxon>Halobacteriovoraceae</taxon>
        <taxon>Halobacteriovorax</taxon>
    </lineage>
</organism>
<feature type="signal peptide" evidence="1">
    <location>
        <begin position="1"/>
        <end position="21"/>
    </location>
</feature>
<accession>A0A1Y5FB83</accession>
<evidence type="ECO:0000256" key="1">
    <source>
        <dbReference type="SAM" id="SignalP"/>
    </source>
</evidence>
<reference evidence="3" key="1">
    <citation type="journal article" date="2017" name="Proc. Natl. Acad. Sci. U.S.A.">
        <title>Simulation of Deepwater Horizon oil plume reveals substrate specialization within a complex community of hydrocarbon-degraders.</title>
        <authorList>
            <person name="Hu P."/>
            <person name="Dubinsky E.A."/>
            <person name="Probst A.J."/>
            <person name="Wang J."/>
            <person name="Sieber C.M.K."/>
            <person name="Tom L.M."/>
            <person name="Gardinali P."/>
            <person name="Banfield J.F."/>
            <person name="Atlas R.M."/>
            <person name="Andersen G.L."/>
        </authorList>
    </citation>
    <scope>NUCLEOTIDE SEQUENCE [LARGE SCALE GENOMIC DNA]</scope>
</reference>
<keyword evidence="1" id="KW-0732">Signal</keyword>
<dbReference type="AlphaFoldDB" id="A0A1Y5FB83"/>
<feature type="chain" id="PRO_5013232325" evidence="1">
    <location>
        <begin position="22"/>
        <end position="163"/>
    </location>
</feature>
<evidence type="ECO:0000313" key="3">
    <source>
        <dbReference type="Proteomes" id="UP000196531"/>
    </source>
</evidence>
<dbReference type="Proteomes" id="UP000196531">
    <property type="component" value="Unassembled WGS sequence"/>
</dbReference>
<comment type="caution">
    <text evidence="2">The sequence shown here is derived from an EMBL/GenBank/DDBJ whole genome shotgun (WGS) entry which is preliminary data.</text>
</comment>
<protein>
    <submittedName>
        <fullName evidence="2">Uncharacterized protein</fullName>
    </submittedName>
</protein>
<name>A0A1Y5FB83_9BACT</name>
<gene>
    <name evidence="2" type="ORF">A9Q84_14235</name>
</gene>
<proteinExistence type="predicted"/>
<sequence length="163" mass="18258">MKKIKMVALVALSMTAFSASAGKVNTEKFLECFTEKINEIVAERAEAGIDKKKRMCDKLSLKTAADIRDTFLYNDDNGRTRFYNIDDSTLNEMYDYIKDDVDCYALYSPGQSASLAGAFLNAPTYTRNINLASLALGSVFENGEEHWDNAYKKLEDLGDITCK</sequence>